<evidence type="ECO:0000256" key="9">
    <source>
        <dbReference type="ARBA" id="ARBA00029599"/>
    </source>
</evidence>
<reference evidence="12 14" key="1">
    <citation type="submission" date="2016-10" db="EMBL/GenBank/DDBJ databases">
        <authorList>
            <person name="Varghese N."/>
            <person name="Submissions S."/>
        </authorList>
    </citation>
    <scope>NUCLEOTIDE SEQUENCE [LARGE SCALE GENOMIC DNA]</scope>
    <source>
        <strain evidence="12 14">CGMCC 1.7012</strain>
    </source>
</reference>
<reference evidence="11 13" key="2">
    <citation type="submission" date="2021-03" db="EMBL/GenBank/DDBJ databases">
        <authorList>
            <person name="Li Y."/>
            <person name="Li S."/>
            <person name="Chen M."/>
            <person name="Peng G."/>
            <person name="Tan Z."/>
            <person name="An Q."/>
        </authorList>
    </citation>
    <scope>NUCLEOTIDE SEQUENCE [LARGE SCALE GENOMIC DNA]</scope>
    <source>
        <strain evidence="11 13">Ola 51</strain>
    </source>
</reference>
<evidence type="ECO:0000256" key="6">
    <source>
        <dbReference type="ARBA" id="ARBA00022779"/>
    </source>
</evidence>
<dbReference type="Proteomes" id="UP000078227">
    <property type="component" value="Chromosome"/>
</dbReference>
<organism evidence="12 14">
    <name type="scientific">Kosakonia oryzae</name>
    <dbReference type="NCBI Taxonomy" id="497725"/>
    <lineage>
        <taxon>Bacteria</taxon>
        <taxon>Pseudomonadati</taxon>
        <taxon>Pseudomonadota</taxon>
        <taxon>Gammaproteobacteria</taxon>
        <taxon>Enterobacterales</taxon>
        <taxon>Enterobacteriaceae</taxon>
        <taxon>Kosakonia</taxon>
    </lineage>
</organism>
<dbReference type="Pfam" id="PF04344">
    <property type="entry name" value="CheZ"/>
    <property type="match status" value="1"/>
</dbReference>
<dbReference type="Proteomes" id="UP000182314">
    <property type="component" value="Unassembled WGS sequence"/>
</dbReference>
<dbReference type="EMBL" id="CP014007">
    <property type="protein sequence ID" value="ANI83745.1"/>
    <property type="molecule type" value="Genomic_DNA"/>
</dbReference>
<evidence type="ECO:0000256" key="4">
    <source>
        <dbReference type="ARBA" id="ARBA00022490"/>
    </source>
</evidence>
<dbReference type="EC" id="3.1.3.-" evidence="10"/>
<dbReference type="PANTHER" id="PTHR43693:SF1">
    <property type="entry name" value="PROTEIN PHOSPHATASE CHEZ"/>
    <property type="match status" value="1"/>
</dbReference>
<dbReference type="GO" id="GO:0006935">
    <property type="term" value="P:chemotaxis"/>
    <property type="evidence" value="ECO:0007669"/>
    <property type="project" value="UniProtKB-KW"/>
</dbReference>
<keyword evidence="13" id="KW-1185">Reference proteome</keyword>
<evidence type="ECO:0000256" key="5">
    <source>
        <dbReference type="ARBA" id="ARBA00022500"/>
    </source>
</evidence>
<comment type="similarity">
    <text evidence="2 10">Belongs to the CheZ family.</text>
</comment>
<name>A0AA94H0V6_9ENTR</name>
<gene>
    <name evidence="11" type="ORF">AWR26_16835</name>
    <name evidence="12" type="ORF">SAMN05216286_0867</name>
</gene>
<evidence type="ECO:0000256" key="10">
    <source>
        <dbReference type="PIRNR" id="PIRNR002884"/>
    </source>
</evidence>
<evidence type="ECO:0000313" key="14">
    <source>
        <dbReference type="Proteomes" id="UP000182314"/>
    </source>
</evidence>
<dbReference type="GO" id="GO:0009288">
    <property type="term" value="C:bacterial-type flagellum"/>
    <property type="evidence" value="ECO:0007669"/>
    <property type="project" value="InterPro"/>
</dbReference>
<dbReference type="Gene3D" id="1.10.287.500">
    <property type="entry name" value="Helix hairpin bin"/>
    <property type="match status" value="1"/>
</dbReference>
<keyword evidence="7 10" id="KW-0378">Hydrolase</keyword>
<dbReference type="GO" id="GO:0005737">
    <property type="term" value="C:cytoplasm"/>
    <property type="evidence" value="ECO:0007669"/>
    <property type="project" value="UniProtKB-SubCell"/>
</dbReference>
<accession>A0AA94H0V6</accession>
<dbReference type="PANTHER" id="PTHR43693">
    <property type="entry name" value="PROTEIN PHOSPHATASE CHEZ"/>
    <property type="match status" value="1"/>
</dbReference>
<evidence type="ECO:0000256" key="8">
    <source>
        <dbReference type="ARBA" id="ARBA00022912"/>
    </source>
</evidence>
<dbReference type="EMBL" id="FOKO01000001">
    <property type="protein sequence ID" value="SFB78696.1"/>
    <property type="molecule type" value="Genomic_DNA"/>
</dbReference>
<keyword evidence="5 10" id="KW-0145">Chemotaxis</keyword>
<evidence type="ECO:0000313" key="12">
    <source>
        <dbReference type="EMBL" id="SFB78696.1"/>
    </source>
</evidence>
<evidence type="ECO:0000256" key="7">
    <source>
        <dbReference type="ARBA" id="ARBA00022801"/>
    </source>
</evidence>
<dbReference type="RefSeq" id="WP_064567603.1">
    <property type="nucleotide sequence ID" value="NZ_CP014007.2"/>
</dbReference>
<dbReference type="Gene3D" id="1.20.5.590">
    <property type="entry name" value="Single helix bin"/>
    <property type="match status" value="1"/>
</dbReference>
<protein>
    <recommendedName>
        <fullName evidence="3 10">Protein phosphatase CheZ</fullName>
        <ecNumber evidence="10">3.1.3.-</ecNumber>
    </recommendedName>
    <alternativeName>
        <fullName evidence="9 10">Chemotaxis protein CheZ</fullName>
    </alternativeName>
</protein>
<dbReference type="GO" id="GO:0097588">
    <property type="term" value="P:archaeal or bacterial-type flagellum-dependent cell motility"/>
    <property type="evidence" value="ECO:0007669"/>
    <property type="project" value="UniProtKB-KW"/>
</dbReference>
<evidence type="ECO:0000256" key="2">
    <source>
        <dbReference type="ARBA" id="ARBA00005908"/>
    </source>
</evidence>
<keyword evidence="6 10" id="KW-0283">Flagellar rotation</keyword>
<dbReference type="InterPro" id="IPR050992">
    <property type="entry name" value="CheZ_family_phosphatases"/>
</dbReference>
<dbReference type="InterPro" id="IPR007439">
    <property type="entry name" value="Chemotax_Pase_CheZ"/>
</dbReference>
<proteinExistence type="inferred from homology"/>
<dbReference type="PIRSF" id="PIRSF002884">
    <property type="entry name" value="CheZ"/>
    <property type="match status" value="1"/>
</dbReference>
<dbReference type="KEGG" id="kor:AWR26_16835"/>
<sequence>MNVHAVPHAATDIYELIARIGNVTRMLRTSLRELGHDITIAEIAHAIPDARSRLQYVVDLTAQASGKTLNLIEQTQPLQERLSKEASQLLLQWDGVKESEGIDSMMALARATRGWLDAVPLCTEATKKSLRDIMLAQDFPDTTARIIVRMMALLENLEKQFLAVLLDSVPQESRAALTREKEHAAHLPESSRQDDIDELLDSLGL</sequence>
<evidence type="ECO:0000256" key="1">
    <source>
        <dbReference type="ARBA" id="ARBA00004496"/>
    </source>
</evidence>
<dbReference type="GO" id="GO:0004721">
    <property type="term" value="F:phosphoprotein phosphatase activity"/>
    <property type="evidence" value="ECO:0007669"/>
    <property type="project" value="UniProtKB-KW"/>
</dbReference>
<evidence type="ECO:0000256" key="3">
    <source>
        <dbReference type="ARBA" id="ARBA00018484"/>
    </source>
</evidence>
<evidence type="ECO:0000313" key="11">
    <source>
        <dbReference type="EMBL" id="ANI83745.1"/>
    </source>
</evidence>
<keyword evidence="4 10" id="KW-0963">Cytoplasm</keyword>
<comment type="subcellular location">
    <subcellularLocation>
        <location evidence="1 10">Cytoplasm</location>
    </subcellularLocation>
</comment>
<keyword evidence="8 10" id="KW-0904">Protein phosphatase</keyword>
<dbReference type="GO" id="GO:0050920">
    <property type="term" value="P:regulation of chemotaxis"/>
    <property type="evidence" value="ECO:0007669"/>
    <property type="project" value="InterPro"/>
</dbReference>
<comment type="subunit">
    <text evidence="10">Homodimer.</text>
</comment>
<dbReference type="SUPFAM" id="SSF75708">
    <property type="entry name" value="Chemotaxis phosphatase CheZ"/>
    <property type="match status" value="1"/>
</dbReference>
<dbReference type="AlphaFoldDB" id="A0AA94H0V6"/>
<evidence type="ECO:0000313" key="13">
    <source>
        <dbReference type="Proteomes" id="UP000078227"/>
    </source>
</evidence>
<comment type="function">
    <text evidence="10">Plays an important role in bacterial chemotaxis signal transduction pathway by accelerating the dephosphorylation of phosphorylated CheY (CheY-P).</text>
</comment>